<dbReference type="Gene3D" id="3.40.50.1240">
    <property type="entry name" value="Phosphoglycerate mutase-like"/>
    <property type="match status" value="1"/>
</dbReference>
<dbReference type="EMBL" id="BSEV01000001">
    <property type="protein sequence ID" value="GLK07713.1"/>
    <property type="molecule type" value="Genomic_DNA"/>
</dbReference>
<keyword evidence="3" id="KW-1185">Reference proteome</keyword>
<protein>
    <submittedName>
        <fullName evidence="2">Phosphohistidine phosphatase</fullName>
    </submittedName>
</protein>
<dbReference type="SMART" id="SM00855">
    <property type="entry name" value="PGAM"/>
    <property type="match status" value="1"/>
</dbReference>
<gene>
    <name evidence="2" type="primary">sixA</name>
    <name evidence="2" type="ORF">GCM10017600_11180</name>
</gene>
<evidence type="ECO:0000313" key="3">
    <source>
        <dbReference type="Proteomes" id="UP001143474"/>
    </source>
</evidence>
<comment type="caution">
    <text evidence="2">The sequence shown here is derived from an EMBL/GenBank/DDBJ whole genome shotgun (WGS) entry which is preliminary data.</text>
</comment>
<feature type="region of interest" description="Disordered" evidence="1">
    <location>
        <begin position="1"/>
        <end position="33"/>
    </location>
</feature>
<sequence length="191" mass="20699">MGGEVNAEVNDQVDGEAGGEVSDRAGDRAGDGGRVTTRTLIVLRHAKAAHTPGLADRERPLTERGRRDARRIGETLTGLDLRPDLVLCSPSIRTRQTAELALPGADITFEPAIYEAYPDELLTLVRRSDPEVRTLILVGHNPGVHELVQDLTTREGDPGFPPGAFAVIETDAEWAELDAGRGVVRWSPKEH</sequence>
<organism evidence="2 3">
    <name type="scientific">Streptosporangium carneum</name>
    <dbReference type="NCBI Taxonomy" id="47481"/>
    <lineage>
        <taxon>Bacteria</taxon>
        <taxon>Bacillati</taxon>
        <taxon>Actinomycetota</taxon>
        <taxon>Actinomycetes</taxon>
        <taxon>Streptosporangiales</taxon>
        <taxon>Streptosporangiaceae</taxon>
        <taxon>Streptosporangium</taxon>
    </lineage>
</organism>
<proteinExistence type="predicted"/>
<dbReference type="Proteomes" id="UP001143474">
    <property type="component" value="Unassembled WGS sequence"/>
</dbReference>
<reference evidence="2" key="1">
    <citation type="journal article" date="2014" name="Int. J. Syst. Evol. Microbiol.">
        <title>Complete genome sequence of Corynebacterium casei LMG S-19264T (=DSM 44701T), isolated from a smear-ripened cheese.</title>
        <authorList>
            <consortium name="US DOE Joint Genome Institute (JGI-PGF)"/>
            <person name="Walter F."/>
            <person name="Albersmeier A."/>
            <person name="Kalinowski J."/>
            <person name="Ruckert C."/>
        </authorList>
    </citation>
    <scope>NUCLEOTIDE SEQUENCE</scope>
    <source>
        <strain evidence="2">VKM Ac-2007</strain>
    </source>
</reference>
<dbReference type="Pfam" id="PF00300">
    <property type="entry name" value="His_Phos_1"/>
    <property type="match status" value="1"/>
</dbReference>
<dbReference type="PANTHER" id="PTHR47623:SF1">
    <property type="entry name" value="OS09G0287300 PROTEIN"/>
    <property type="match status" value="1"/>
</dbReference>
<dbReference type="InterPro" id="IPR029033">
    <property type="entry name" value="His_PPase_superfam"/>
</dbReference>
<name>A0A9W6HX74_9ACTN</name>
<accession>A0A9W6HX74</accession>
<evidence type="ECO:0000256" key="1">
    <source>
        <dbReference type="SAM" id="MobiDB-lite"/>
    </source>
</evidence>
<dbReference type="InterPro" id="IPR013078">
    <property type="entry name" value="His_Pase_superF_clade-1"/>
</dbReference>
<dbReference type="SUPFAM" id="SSF53254">
    <property type="entry name" value="Phosphoglycerate mutase-like"/>
    <property type="match status" value="1"/>
</dbReference>
<dbReference type="PANTHER" id="PTHR47623">
    <property type="entry name" value="OS09G0287300 PROTEIN"/>
    <property type="match status" value="1"/>
</dbReference>
<feature type="compositionally biased region" description="Basic and acidic residues" evidence="1">
    <location>
        <begin position="21"/>
        <end position="31"/>
    </location>
</feature>
<reference evidence="2" key="2">
    <citation type="submission" date="2023-01" db="EMBL/GenBank/DDBJ databases">
        <authorList>
            <person name="Sun Q."/>
            <person name="Evtushenko L."/>
        </authorList>
    </citation>
    <scope>NUCLEOTIDE SEQUENCE</scope>
    <source>
        <strain evidence="2">VKM Ac-2007</strain>
    </source>
</reference>
<dbReference type="AlphaFoldDB" id="A0A9W6HX74"/>
<evidence type="ECO:0000313" key="2">
    <source>
        <dbReference type="EMBL" id="GLK07713.1"/>
    </source>
</evidence>
<dbReference type="CDD" id="cd07067">
    <property type="entry name" value="HP_PGM_like"/>
    <property type="match status" value="1"/>
</dbReference>